<dbReference type="AlphaFoldDB" id="A0A7X0JVM0"/>
<feature type="domain" description="DUF3806" evidence="2">
    <location>
        <begin position="78"/>
        <end position="162"/>
    </location>
</feature>
<evidence type="ECO:0000313" key="3">
    <source>
        <dbReference type="EMBL" id="MBB6523089.1"/>
    </source>
</evidence>
<dbReference type="Proteomes" id="UP000528457">
    <property type="component" value="Unassembled WGS sequence"/>
</dbReference>
<dbReference type="EMBL" id="JACHHT010000003">
    <property type="protein sequence ID" value="MBB6523089.1"/>
    <property type="molecule type" value="Genomic_DNA"/>
</dbReference>
<reference evidence="3 4" key="1">
    <citation type="submission" date="2020-08" db="EMBL/GenBank/DDBJ databases">
        <title>Genomic Encyclopedia of Type Strains, Phase IV (KMG-IV): sequencing the most valuable type-strain genomes for metagenomic binning, comparative biology and taxonomic classification.</title>
        <authorList>
            <person name="Goeker M."/>
        </authorList>
    </citation>
    <scope>NUCLEOTIDE SEQUENCE [LARGE SCALE GENOMIC DNA]</scope>
    <source>
        <strain evidence="3 4">DSM 22368</strain>
    </source>
</reference>
<name>A0A7X0JVM0_9GAMM</name>
<evidence type="ECO:0000259" key="2">
    <source>
        <dbReference type="Pfam" id="PF12713"/>
    </source>
</evidence>
<dbReference type="InParanoid" id="A0A7X0JVM0"/>
<protein>
    <recommendedName>
        <fullName evidence="2">DUF3806 domain-containing protein</fullName>
    </recommendedName>
</protein>
<keyword evidence="1" id="KW-0732">Signal</keyword>
<feature type="signal peptide" evidence="1">
    <location>
        <begin position="1"/>
        <end position="35"/>
    </location>
</feature>
<comment type="caution">
    <text evidence="3">The sequence shown here is derived from an EMBL/GenBank/DDBJ whole genome shotgun (WGS) entry which is preliminary data.</text>
</comment>
<dbReference type="Gene3D" id="1.20.120.1090">
    <property type="match status" value="1"/>
</dbReference>
<sequence length="184" mass="21029">MKQQSNMAKSKLKPRGWFSPLTVLCMGLLCSSAFAQDKELSVKDLGWIDRSHIQKQIDSIDEISRRNFGGGLHGTKQDLKLVQRIIDRSLIKRDDRLKLQALGAVLGQVLVNEEKLEWQNYEDKLGKSRAVCVPKTQHCLFPITMLSRRMEVGLLPRVDDVYKKAIERIEGHMPKNPYDVDSGR</sequence>
<feature type="chain" id="PRO_5030882835" description="DUF3806 domain-containing protein" evidence="1">
    <location>
        <begin position="36"/>
        <end position="184"/>
    </location>
</feature>
<keyword evidence="4" id="KW-1185">Reference proteome</keyword>
<accession>A0A7X0JVM0</accession>
<organism evidence="3 4">
    <name type="scientific">Pseudoteredinibacter isoporae</name>
    <dbReference type="NCBI Taxonomy" id="570281"/>
    <lineage>
        <taxon>Bacteria</taxon>
        <taxon>Pseudomonadati</taxon>
        <taxon>Pseudomonadota</taxon>
        <taxon>Gammaproteobacteria</taxon>
        <taxon>Cellvibrionales</taxon>
        <taxon>Cellvibrionaceae</taxon>
        <taxon>Pseudoteredinibacter</taxon>
    </lineage>
</organism>
<dbReference type="InterPro" id="IPR024266">
    <property type="entry name" value="DUF3806"/>
</dbReference>
<evidence type="ECO:0000313" key="4">
    <source>
        <dbReference type="Proteomes" id="UP000528457"/>
    </source>
</evidence>
<proteinExistence type="predicted"/>
<evidence type="ECO:0000256" key="1">
    <source>
        <dbReference type="SAM" id="SignalP"/>
    </source>
</evidence>
<dbReference type="RefSeq" id="WP_166843839.1">
    <property type="nucleotide sequence ID" value="NZ_JAAONY010000003.1"/>
</dbReference>
<dbReference type="Pfam" id="PF12713">
    <property type="entry name" value="DUF3806"/>
    <property type="match status" value="1"/>
</dbReference>
<gene>
    <name evidence="3" type="ORF">HNR48_003391</name>
</gene>